<dbReference type="GO" id="GO:0005886">
    <property type="term" value="C:plasma membrane"/>
    <property type="evidence" value="ECO:0007669"/>
    <property type="project" value="UniProtKB-SubCell"/>
</dbReference>
<dbReference type="GO" id="GO:0000155">
    <property type="term" value="F:phosphorelay sensor kinase activity"/>
    <property type="evidence" value="ECO:0007669"/>
    <property type="project" value="InterPro"/>
</dbReference>
<dbReference type="SUPFAM" id="SSF103190">
    <property type="entry name" value="Sensory domain-like"/>
    <property type="match status" value="1"/>
</dbReference>
<evidence type="ECO:0000256" key="13">
    <source>
        <dbReference type="ARBA" id="ARBA00023136"/>
    </source>
</evidence>
<protein>
    <recommendedName>
        <fullName evidence="3">histidine kinase</fullName>
        <ecNumber evidence="3">2.7.13.3</ecNumber>
    </recommendedName>
</protein>
<gene>
    <name evidence="16" type="ORF">EHW97_10120</name>
</gene>
<evidence type="ECO:0000256" key="11">
    <source>
        <dbReference type="ARBA" id="ARBA00022989"/>
    </source>
</evidence>
<keyword evidence="12" id="KW-0902">Two-component regulatory system</keyword>
<name>A0A3N6X1P7_9ACTN</name>
<dbReference type="PRINTS" id="PR00344">
    <property type="entry name" value="BCTRLSENSOR"/>
</dbReference>
<dbReference type="InterPro" id="IPR016120">
    <property type="entry name" value="Sig_transdc_His_kin_SpoOB"/>
</dbReference>
<comment type="catalytic activity">
    <reaction evidence="1">
        <text>ATP + protein L-histidine = ADP + protein N-phospho-L-histidine.</text>
        <dbReference type="EC" id="2.7.13.3"/>
    </reaction>
</comment>
<evidence type="ECO:0000256" key="6">
    <source>
        <dbReference type="ARBA" id="ARBA00022679"/>
    </source>
</evidence>
<dbReference type="Gene3D" id="3.30.450.20">
    <property type="entry name" value="PAS domain"/>
    <property type="match status" value="2"/>
</dbReference>
<dbReference type="InterPro" id="IPR033463">
    <property type="entry name" value="sCache_3"/>
</dbReference>
<dbReference type="InterPro" id="IPR004358">
    <property type="entry name" value="Sig_transdc_His_kin-like_C"/>
</dbReference>
<dbReference type="PROSITE" id="PS50109">
    <property type="entry name" value="HIS_KIN"/>
    <property type="match status" value="1"/>
</dbReference>
<keyword evidence="5" id="KW-0597">Phosphoprotein</keyword>
<evidence type="ECO:0000256" key="14">
    <source>
        <dbReference type="SAM" id="Phobius"/>
    </source>
</evidence>
<dbReference type="Pfam" id="PF17203">
    <property type="entry name" value="sCache_3_2"/>
    <property type="match status" value="1"/>
</dbReference>
<keyword evidence="7 14" id="KW-0812">Transmembrane</keyword>
<proteinExistence type="predicted"/>
<dbReference type="EC" id="2.7.13.3" evidence="3"/>
<dbReference type="GO" id="GO:0005524">
    <property type="term" value="F:ATP binding"/>
    <property type="evidence" value="ECO:0007669"/>
    <property type="project" value="UniProtKB-KW"/>
</dbReference>
<feature type="domain" description="Histidine kinase" evidence="15">
    <location>
        <begin position="353"/>
        <end position="545"/>
    </location>
</feature>
<keyword evidence="8" id="KW-0547">Nucleotide-binding</keyword>
<organism evidence="16 17">
    <name type="scientific">Aeromicrobium camelliae</name>
    <dbReference type="NCBI Taxonomy" id="1538144"/>
    <lineage>
        <taxon>Bacteria</taxon>
        <taxon>Bacillati</taxon>
        <taxon>Actinomycetota</taxon>
        <taxon>Actinomycetes</taxon>
        <taxon>Propionibacteriales</taxon>
        <taxon>Nocardioidaceae</taxon>
        <taxon>Aeromicrobium</taxon>
    </lineage>
</organism>
<dbReference type="AlphaFoldDB" id="A0A3N6X1P7"/>
<dbReference type="InterPro" id="IPR003594">
    <property type="entry name" value="HATPase_dom"/>
</dbReference>
<keyword evidence="13 14" id="KW-0472">Membrane</keyword>
<evidence type="ECO:0000256" key="9">
    <source>
        <dbReference type="ARBA" id="ARBA00022777"/>
    </source>
</evidence>
<dbReference type="PANTHER" id="PTHR43547">
    <property type="entry name" value="TWO-COMPONENT HISTIDINE KINASE"/>
    <property type="match status" value="1"/>
</dbReference>
<accession>A0A3N6X1P7</accession>
<evidence type="ECO:0000256" key="7">
    <source>
        <dbReference type="ARBA" id="ARBA00022692"/>
    </source>
</evidence>
<evidence type="ECO:0000313" key="16">
    <source>
        <dbReference type="EMBL" id="RQN07573.1"/>
    </source>
</evidence>
<dbReference type="InterPro" id="IPR005467">
    <property type="entry name" value="His_kinase_dom"/>
</dbReference>
<dbReference type="SUPFAM" id="SSF55890">
    <property type="entry name" value="Sporulation response regulatory protein Spo0B"/>
    <property type="match status" value="1"/>
</dbReference>
<evidence type="ECO:0000313" key="17">
    <source>
        <dbReference type="Proteomes" id="UP000275225"/>
    </source>
</evidence>
<evidence type="ECO:0000256" key="10">
    <source>
        <dbReference type="ARBA" id="ARBA00022840"/>
    </source>
</evidence>
<comment type="caution">
    <text evidence="16">The sequence shown here is derived from an EMBL/GenBank/DDBJ whole genome shotgun (WGS) entry which is preliminary data.</text>
</comment>
<dbReference type="InterPro" id="IPR036890">
    <property type="entry name" value="HATPase_C_sf"/>
</dbReference>
<dbReference type="Pfam" id="PF02518">
    <property type="entry name" value="HATPase_c"/>
    <property type="match status" value="1"/>
</dbReference>
<evidence type="ECO:0000256" key="5">
    <source>
        <dbReference type="ARBA" id="ARBA00022553"/>
    </source>
</evidence>
<feature type="transmembrane region" description="Helical" evidence="14">
    <location>
        <begin position="33"/>
        <end position="53"/>
    </location>
</feature>
<dbReference type="Proteomes" id="UP000275225">
    <property type="component" value="Unassembled WGS sequence"/>
</dbReference>
<keyword evidence="9 16" id="KW-0418">Kinase</keyword>
<keyword evidence="11 14" id="KW-1133">Transmembrane helix</keyword>
<keyword evidence="17" id="KW-1185">Reference proteome</keyword>
<evidence type="ECO:0000259" key="15">
    <source>
        <dbReference type="PROSITE" id="PS50109"/>
    </source>
</evidence>
<dbReference type="Pfam" id="PF14689">
    <property type="entry name" value="SPOB_a"/>
    <property type="match status" value="1"/>
</dbReference>
<evidence type="ECO:0000256" key="12">
    <source>
        <dbReference type="ARBA" id="ARBA00023012"/>
    </source>
</evidence>
<reference evidence="16 17" key="1">
    <citation type="submission" date="2018-11" db="EMBL/GenBank/DDBJ databases">
        <authorList>
            <person name="Li F."/>
        </authorList>
    </citation>
    <scope>NUCLEOTIDE SEQUENCE [LARGE SCALE GENOMIC DNA]</scope>
    <source>
        <strain evidence="16 17">YS17T</strain>
    </source>
</reference>
<evidence type="ECO:0000256" key="1">
    <source>
        <dbReference type="ARBA" id="ARBA00000085"/>
    </source>
</evidence>
<evidence type="ECO:0000256" key="2">
    <source>
        <dbReference type="ARBA" id="ARBA00004651"/>
    </source>
</evidence>
<dbReference type="PANTHER" id="PTHR43547:SF10">
    <property type="entry name" value="SENSOR HISTIDINE KINASE DCUS"/>
    <property type="match status" value="1"/>
</dbReference>
<dbReference type="EMBL" id="RQJX01000012">
    <property type="protein sequence ID" value="RQN07573.1"/>
    <property type="molecule type" value="Genomic_DNA"/>
</dbReference>
<evidence type="ECO:0000256" key="8">
    <source>
        <dbReference type="ARBA" id="ARBA00022741"/>
    </source>
</evidence>
<keyword evidence="4" id="KW-1003">Cell membrane</keyword>
<evidence type="ECO:0000256" key="4">
    <source>
        <dbReference type="ARBA" id="ARBA00022475"/>
    </source>
</evidence>
<dbReference type="InterPro" id="IPR039506">
    <property type="entry name" value="SPOB_a"/>
</dbReference>
<dbReference type="SUPFAM" id="SSF55874">
    <property type="entry name" value="ATPase domain of HSP90 chaperone/DNA topoisomerase II/histidine kinase"/>
    <property type="match status" value="1"/>
</dbReference>
<dbReference type="SMART" id="SM00387">
    <property type="entry name" value="HATPase_c"/>
    <property type="match status" value="1"/>
</dbReference>
<dbReference type="InterPro" id="IPR029151">
    <property type="entry name" value="Sensor-like_sf"/>
</dbReference>
<dbReference type="Gene3D" id="1.10.287.130">
    <property type="match status" value="1"/>
</dbReference>
<sequence length="547" mass="58066">MARAVVHVTIAIAKEVVVIVVTSPRRLTLAGQVLALQLAVVFVVLAIIALLSLHQSTDSFVDEQGSRMRGVAEYLANDSVVREFTDDPHAAQRLAPPIERAVSLSGATDVTVTDAEGVVVSSSDVTRVGRPARLGESDALGGRGWSGTVSRPDGRVISAHAPVLDDDGQLLGLVLAEQRYPSTWQLLTDSGTDLAVFLGLGAGLGVSGTWLVARALKRRTRGLDAAQIATLADHREALLHSIREGVVGVDTRGRISILNDGARELLDLPATAVGRRVDDLGLDPAVVSLLAGRGDVQDALAVVGSRVLVVNRRTARSRGRGVGSVTTMRDRTELVEIQHQLSSNLSITDTLRAQTHEFTNQLHTISGLLQLGAYGEVTQVVGTVARRRADLDATITERIGDRALAALLVAKSSVALERGVRLTLTPDSRLEPLPDDLSADLITVLGNLVDNAVDACSAVTDPRVDVAVQERNGGIHLRVRDNGPGIAPELLDTVFVRGFSTKEQTFGGRGIGLPLVRVICRQRGGEVRVTNDDGAVFDVELPKGGRR</sequence>
<evidence type="ECO:0000256" key="3">
    <source>
        <dbReference type="ARBA" id="ARBA00012438"/>
    </source>
</evidence>
<dbReference type="Gene3D" id="3.30.565.10">
    <property type="entry name" value="Histidine kinase-like ATPase, C-terminal domain"/>
    <property type="match status" value="1"/>
</dbReference>
<keyword evidence="6" id="KW-0808">Transferase</keyword>
<keyword evidence="10" id="KW-0067">ATP-binding</keyword>
<comment type="subcellular location">
    <subcellularLocation>
        <location evidence="2">Cell membrane</location>
        <topology evidence="2">Multi-pass membrane protein</topology>
    </subcellularLocation>
</comment>
<dbReference type="OrthoDB" id="9792686at2"/>